<dbReference type="EMBL" id="GL377589">
    <property type="protein sequence ID" value="EFJ24530.1"/>
    <property type="molecule type" value="Genomic_DNA"/>
</dbReference>
<organism evidence="4">
    <name type="scientific">Selaginella moellendorffii</name>
    <name type="common">Spikemoss</name>
    <dbReference type="NCBI Taxonomy" id="88036"/>
    <lineage>
        <taxon>Eukaryota</taxon>
        <taxon>Viridiplantae</taxon>
        <taxon>Streptophyta</taxon>
        <taxon>Embryophyta</taxon>
        <taxon>Tracheophyta</taxon>
        <taxon>Lycopodiopsida</taxon>
        <taxon>Selaginellales</taxon>
        <taxon>Selaginellaceae</taxon>
        <taxon>Selaginella</taxon>
    </lineage>
</organism>
<dbReference type="InParanoid" id="D8RTK2"/>
<dbReference type="eggNOG" id="ENOG502SRU7">
    <property type="taxonomic scope" value="Eukaryota"/>
</dbReference>
<dbReference type="GO" id="GO:0009694">
    <property type="term" value="P:jasmonic acid metabolic process"/>
    <property type="evidence" value="ECO:0000318"/>
    <property type="project" value="GO_Central"/>
</dbReference>
<dbReference type="GO" id="GO:0080030">
    <property type="term" value="F:methyl indole-3-acetate esterase activity"/>
    <property type="evidence" value="ECO:0000318"/>
    <property type="project" value="GO_Central"/>
</dbReference>
<dbReference type="KEGG" id="smo:SELMODRAFT_414679"/>
<dbReference type="STRING" id="88036.D8RTK2"/>
<gene>
    <name evidence="3" type="ORF">SELMODRAFT_414679</name>
</gene>
<dbReference type="Gene3D" id="3.40.50.1820">
    <property type="entry name" value="alpha/beta hydrolase"/>
    <property type="match status" value="1"/>
</dbReference>
<evidence type="ECO:0000313" key="3">
    <source>
        <dbReference type="EMBL" id="EFJ24530.1"/>
    </source>
</evidence>
<evidence type="ECO:0000259" key="2">
    <source>
        <dbReference type="Pfam" id="PF12697"/>
    </source>
</evidence>
<dbReference type="Gramene" id="EFJ24530">
    <property type="protein sequence ID" value="EFJ24530"/>
    <property type="gene ID" value="SELMODRAFT_414679"/>
</dbReference>
<keyword evidence="4" id="KW-1185">Reference proteome</keyword>
<dbReference type="PANTHER" id="PTHR10992:SF1083">
    <property type="entry name" value="METHYLESTERASE 1"/>
    <property type="match status" value="1"/>
</dbReference>
<dbReference type="Proteomes" id="UP000001514">
    <property type="component" value="Unassembled WGS sequence"/>
</dbReference>
<dbReference type="InterPro" id="IPR045889">
    <property type="entry name" value="MES/HNL"/>
</dbReference>
<dbReference type="PANTHER" id="PTHR10992">
    <property type="entry name" value="METHYLESTERASE FAMILY MEMBER"/>
    <property type="match status" value="1"/>
</dbReference>
<evidence type="ECO:0000313" key="4">
    <source>
        <dbReference type="Proteomes" id="UP000001514"/>
    </source>
</evidence>
<proteinExistence type="predicted"/>
<keyword evidence="1" id="KW-0378">Hydrolase</keyword>
<dbReference type="HOGENOM" id="CLU_046066_0_1_1"/>
<name>D8RTK2_SELML</name>
<evidence type="ECO:0000256" key="1">
    <source>
        <dbReference type="ARBA" id="ARBA00022801"/>
    </source>
</evidence>
<dbReference type="GO" id="GO:0080031">
    <property type="term" value="F:methyl salicylate esterase activity"/>
    <property type="evidence" value="ECO:0000318"/>
    <property type="project" value="GO_Central"/>
</dbReference>
<dbReference type="InterPro" id="IPR029058">
    <property type="entry name" value="AB_hydrolase_fold"/>
</dbReference>
<dbReference type="SUPFAM" id="SSF53474">
    <property type="entry name" value="alpha/beta-Hydrolases"/>
    <property type="match status" value="1"/>
</dbReference>
<dbReference type="GO" id="GO:0009696">
    <property type="term" value="P:salicylic acid metabolic process"/>
    <property type="evidence" value="ECO:0000318"/>
    <property type="project" value="GO_Central"/>
</dbReference>
<dbReference type="OrthoDB" id="1263307at2759"/>
<dbReference type="InterPro" id="IPR000073">
    <property type="entry name" value="AB_hydrolase_1"/>
</dbReference>
<protein>
    <recommendedName>
        <fullName evidence="2">AB hydrolase-1 domain-containing protein</fullName>
    </recommendedName>
</protein>
<dbReference type="Pfam" id="PF12697">
    <property type="entry name" value="Abhydrolase_6"/>
    <property type="match status" value="1"/>
</dbReference>
<dbReference type="GO" id="GO:0080032">
    <property type="term" value="F:methyl jasmonate esterase activity"/>
    <property type="evidence" value="ECO:0000318"/>
    <property type="project" value="GO_Central"/>
</dbReference>
<dbReference type="AlphaFoldDB" id="D8RTK2"/>
<sequence>MVRFVLVHGGGGGAWYWFKLVDMLLSSGHEVEALNLAASGIDTRTPADVFSLDDYNQPLLEYLAALPENDKVILVSHSLGGRSAAYATELHPDKIALAVYLAAPFCSNHLGPEFWYERIKDTSVYDLFYERGKNNLPTAVMRKKSLEPDYAHQLCSSEDRTLSRMLDRAIPTAALFGSFTNTEEKYGSVPLVYIKTLQDLACPPEIQDKWIATHPFGNLKEVLTIDSDHCAALSAPSRLHDLLIQVVGAHAS</sequence>
<reference evidence="3 4" key="1">
    <citation type="journal article" date="2011" name="Science">
        <title>The Selaginella genome identifies genetic changes associated with the evolution of vascular plants.</title>
        <authorList>
            <person name="Banks J.A."/>
            <person name="Nishiyama T."/>
            <person name="Hasebe M."/>
            <person name="Bowman J.L."/>
            <person name="Gribskov M."/>
            <person name="dePamphilis C."/>
            <person name="Albert V.A."/>
            <person name="Aono N."/>
            <person name="Aoyama T."/>
            <person name="Ambrose B.A."/>
            <person name="Ashton N.W."/>
            <person name="Axtell M.J."/>
            <person name="Barker E."/>
            <person name="Barker M.S."/>
            <person name="Bennetzen J.L."/>
            <person name="Bonawitz N.D."/>
            <person name="Chapple C."/>
            <person name="Cheng C."/>
            <person name="Correa L.G."/>
            <person name="Dacre M."/>
            <person name="DeBarry J."/>
            <person name="Dreyer I."/>
            <person name="Elias M."/>
            <person name="Engstrom E.M."/>
            <person name="Estelle M."/>
            <person name="Feng L."/>
            <person name="Finet C."/>
            <person name="Floyd S.K."/>
            <person name="Frommer W.B."/>
            <person name="Fujita T."/>
            <person name="Gramzow L."/>
            <person name="Gutensohn M."/>
            <person name="Harholt J."/>
            <person name="Hattori M."/>
            <person name="Heyl A."/>
            <person name="Hirai T."/>
            <person name="Hiwatashi Y."/>
            <person name="Ishikawa M."/>
            <person name="Iwata M."/>
            <person name="Karol K.G."/>
            <person name="Koehler B."/>
            <person name="Kolukisaoglu U."/>
            <person name="Kubo M."/>
            <person name="Kurata T."/>
            <person name="Lalonde S."/>
            <person name="Li K."/>
            <person name="Li Y."/>
            <person name="Litt A."/>
            <person name="Lyons E."/>
            <person name="Manning G."/>
            <person name="Maruyama T."/>
            <person name="Michael T.P."/>
            <person name="Mikami K."/>
            <person name="Miyazaki S."/>
            <person name="Morinaga S."/>
            <person name="Murata T."/>
            <person name="Mueller-Roeber B."/>
            <person name="Nelson D.R."/>
            <person name="Obara M."/>
            <person name="Oguri Y."/>
            <person name="Olmstead R.G."/>
            <person name="Onodera N."/>
            <person name="Petersen B.L."/>
            <person name="Pils B."/>
            <person name="Prigge M."/>
            <person name="Rensing S.A."/>
            <person name="Riano-Pachon D.M."/>
            <person name="Roberts A.W."/>
            <person name="Sato Y."/>
            <person name="Scheller H.V."/>
            <person name="Schulz B."/>
            <person name="Schulz C."/>
            <person name="Shakirov E.V."/>
            <person name="Shibagaki N."/>
            <person name="Shinohara N."/>
            <person name="Shippen D.E."/>
            <person name="Soerensen I."/>
            <person name="Sotooka R."/>
            <person name="Sugimoto N."/>
            <person name="Sugita M."/>
            <person name="Sumikawa N."/>
            <person name="Tanurdzic M."/>
            <person name="Theissen G."/>
            <person name="Ulvskov P."/>
            <person name="Wakazuki S."/>
            <person name="Weng J.K."/>
            <person name="Willats W.W."/>
            <person name="Wipf D."/>
            <person name="Wolf P.G."/>
            <person name="Yang L."/>
            <person name="Zimmer A.D."/>
            <person name="Zhu Q."/>
            <person name="Mitros T."/>
            <person name="Hellsten U."/>
            <person name="Loque D."/>
            <person name="Otillar R."/>
            <person name="Salamov A."/>
            <person name="Schmutz J."/>
            <person name="Shapiro H."/>
            <person name="Lindquist E."/>
            <person name="Lucas S."/>
            <person name="Rokhsar D."/>
            <person name="Grigoriev I.V."/>
        </authorList>
    </citation>
    <scope>NUCLEOTIDE SEQUENCE [LARGE SCALE GENOMIC DNA]</scope>
</reference>
<feature type="domain" description="AB hydrolase-1" evidence="2">
    <location>
        <begin position="4"/>
        <end position="239"/>
    </location>
</feature>
<accession>D8RTK2</accession>
<dbReference type="OMA" id="CNSAWES"/>